<reference evidence="4" key="1">
    <citation type="submission" date="2025-08" db="UniProtKB">
        <authorList>
            <consortium name="Ensembl"/>
        </authorList>
    </citation>
    <scope>IDENTIFICATION</scope>
</reference>
<dbReference type="AlphaFoldDB" id="A0A2I3SW85"/>
<dbReference type="Ensembl" id="ENSPTRT00000108620.1">
    <property type="protein sequence ID" value="ENSPTRP00000081214.1"/>
    <property type="gene ID" value="ENSPTRG00000049919.1"/>
</dbReference>
<proteinExistence type="predicted"/>
<sequence length="185" mass="21052">HVQLKAEGNDHIERLSHYWHSLFLSLVGNNDIDDVNIIHVWLCFSLQVKLYKISLGQSLFFHFPPLLRDGENYVVLLDSTLPRSQYDYILPQVSFTAVGYHKHITLIFNPTRKLPEQDIAQGSYIALPLTLLVLLAGYNHDKLIPLLLQLTSRLQGVRALGQAASDNSGPEDAKRQAKKQKTRRT</sequence>
<reference evidence="4" key="2">
    <citation type="submission" date="2025-09" db="UniProtKB">
        <authorList>
            <consortium name="Ensembl"/>
        </authorList>
    </citation>
    <scope>IDENTIFICATION</scope>
</reference>
<keyword evidence="1" id="KW-0732">Signal</keyword>
<dbReference type="InterPro" id="IPR056191">
    <property type="entry name" value="NOMO_12th"/>
</dbReference>
<dbReference type="InParanoid" id="A0A2I3SW85"/>
<feature type="domain" description="NOMO C-terminal transthyretin-like" evidence="3">
    <location>
        <begin position="49"/>
        <end position="110"/>
    </location>
</feature>
<dbReference type="Proteomes" id="UP000002277">
    <property type="component" value="Unplaced"/>
</dbReference>
<dbReference type="PANTHER" id="PTHR23303:SF14">
    <property type="entry name" value="BOS COMPLEX SUBUNIT NOMO1-RELATED"/>
    <property type="match status" value="1"/>
</dbReference>
<name>A0A2I3SW85_PANTR</name>
<feature type="region of interest" description="Disordered" evidence="2">
    <location>
        <begin position="161"/>
        <end position="185"/>
    </location>
</feature>
<accession>A0A2I3SW85</accession>
<feature type="compositionally biased region" description="Basic residues" evidence="2">
    <location>
        <begin position="176"/>
        <end position="185"/>
    </location>
</feature>
<organism evidence="4 5">
    <name type="scientific">Pan troglodytes</name>
    <name type="common">Chimpanzee</name>
    <dbReference type="NCBI Taxonomy" id="9598"/>
    <lineage>
        <taxon>Eukaryota</taxon>
        <taxon>Metazoa</taxon>
        <taxon>Chordata</taxon>
        <taxon>Craniata</taxon>
        <taxon>Vertebrata</taxon>
        <taxon>Euteleostomi</taxon>
        <taxon>Mammalia</taxon>
        <taxon>Eutheria</taxon>
        <taxon>Euarchontoglires</taxon>
        <taxon>Primates</taxon>
        <taxon>Haplorrhini</taxon>
        <taxon>Catarrhini</taxon>
        <taxon>Hominidae</taxon>
        <taxon>Pan</taxon>
    </lineage>
</organism>
<dbReference type="PANTHER" id="PTHR23303">
    <property type="entry name" value="CARBOXYPEPTIDASE REGULATORY REGION-CONTAINING"/>
    <property type="match status" value="1"/>
</dbReference>
<evidence type="ECO:0000313" key="5">
    <source>
        <dbReference type="Proteomes" id="UP000002277"/>
    </source>
</evidence>
<evidence type="ECO:0000256" key="2">
    <source>
        <dbReference type="SAM" id="MobiDB-lite"/>
    </source>
</evidence>
<dbReference type="Pfam" id="PF23192">
    <property type="entry name" value="NOMO_12th"/>
    <property type="match status" value="1"/>
</dbReference>
<dbReference type="Bgee" id="ENSPTRG00000049919">
    <property type="expression patterns" value="Expressed in primary visual cortex and 9 other cell types or tissues"/>
</dbReference>
<dbReference type="InterPro" id="IPR051417">
    <property type="entry name" value="SDr/BOS_complex"/>
</dbReference>
<dbReference type="GeneTree" id="ENSGT00390000000089"/>
<evidence type="ECO:0000256" key="1">
    <source>
        <dbReference type="ARBA" id="ARBA00022729"/>
    </source>
</evidence>
<keyword evidence="5" id="KW-1185">Reference proteome</keyword>
<evidence type="ECO:0000313" key="4">
    <source>
        <dbReference type="Ensembl" id="ENSPTRP00000081214.1"/>
    </source>
</evidence>
<protein>
    <recommendedName>
        <fullName evidence="3">NOMO C-terminal transthyretin-like domain-containing protein</fullName>
    </recommendedName>
</protein>
<evidence type="ECO:0000259" key="3">
    <source>
        <dbReference type="Pfam" id="PF23192"/>
    </source>
</evidence>